<sequence length="109" mass="12241">MPGNKSPNSISADELVPDTKYEMKIWKGRDSHFRSKQDVTFVTYCDSKGSFPNTAFDMKNLDPADRKNCVVVDSAGSVIVLTNRHDTKIWTTDNNDRVTFDKLPAVTTP</sequence>
<organism evidence="1 2">
    <name type="scientific">Acetobacter persici</name>
    <dbReference type="NCBI Taxonomy" id="1076596"/>
    <lineage>
        <taxon>Bacteria</taxon>
        <taxon>Pseudomonadati</taxon>
        <taxon>Pseudomonadota</taxon>
        <taxon>Alphaproteobacteria</taxon>
        <taxon>Acetobacterales</taxon>
        <taxon>Acetobacteraceae</taxon>
        <taxon>Acetobacter</taxon>
    </lineage>
</organism>
<evidence type="ECO:0000313" key="2">
    <source>
        <dbReference type="Proteomes" id="UP000548726"/>
    </source>
</evidence>
<dbReference type="RefSeq" id="WP_086656638.1">
    <property type="nucleotide sequence ID" value="NZ_BLJP01000026.1"/>
</dbReference>
<protein>
    <submittedName>
        <fullName evidence="1">Uncharacterized protein</fullName>
    </submittedName>
</protein>
<accession>A0A6V8ICP7</accession>
<dbReference type="Proteomes" id="UP000548726">
    <property type="component" value="Unassembled WGS sequence"/>
</dbReference>
<evidence type="ECO:0000313" key="1">
    <source>
        <dbReference type="EMBL" id="GFE94862.1"/>
    </source>
</evidence>
<proteinExistence type="predicted"/>
<dbReference type="EMBL" id="BLJP01000026">
    <property type="protein sequence ID" value="GFE94862.1"/>
    <property type="molecule type" value="Genomic_DNA"/>
</dbReference>
<gene>
    <name evidence="1" type="ORF">DmAi_29210</name>
</gene>
<dbReference type="AlphaFoldDB" id="A0A6V8ICP7"/>
<comment type="caution">
    <text evidence="1">The sequence shown here is derived from an EMBL/GenBank/DDBJ whole genome shotgun (WGS) entry which is preliminary data.</text>
</comment>
<keyword evidence="2" id="KW-1185">Reference proteome</keyword>
<name>A0A6V8ICP7_9PROT</name>
<reference evidence="1 2" key="1">
    <citation type="journal article" date="2020" name="Cell Rep.">
        <title>Local necrotic cells trigger systemic immune activation via gut microbiome dysbiosis in Drosophila.</title>
        <authorList>
            <person name="Kosakamoto H."/>
            <person name="Yamauchi T."/>
            <person name="Akuzawa-Tokita Y."/>
            <person name="Nishimura K."/>
            <person name="Soga T."/>
            <person name="Murakami T."/>
            <person name="Mori H."/>
            <person name="Yamamoto K."/>
            <person name="Miyazaki R."/>
            <person name="Koto A."/>
            <person name="Miura M."/>
            <person name="Obata F."/>
        </authorList>
    </citation>
    <scope>NUCLEOTIDE SEQUENCE [LARGE SCALE GENOMIC DNA]</scope>
    <source>
        <strain evidence="1 2">Ai</strain>
    </source>
</reference>